<dbReference type="GO" id="GO:0006626">
    <property type="term" value="P:protein targeting to mitochondrion"/>
    <property type="evidence" value="ECO:0007669"/>
    <property type="project" value="TreeGrafter"/>
</dbReference>
<keyword evidence="4" id="KW-1185">Reference proteome</keyword>
<evidence type="ECO:0000313" key="4">
    <source>
        <dbReference type="Proteomes" id="UP000053317"/>
    </source>
</evidence>
<feature type="region of interest" description="Disordered" evidence="1">
    <location>
        <begin position="32"/>
        <end position="123"/>
    </location>
</feature>
<protein>
    <submittedName>
        <fullName evidence="3">Uncharacterized protein</fullName>
    </submittedName>
</protein>
<dbReference type="Proteomes" id="UP000053317">
    <property type="component" value="Unassembled WGS sequence"/>
</dbReference>
<proteinExistence type="predicted"/>
<reference evidence="3 4" key="2">
    <citation type="submission" date="2015-05" db="EMBL/GenBank/DDBJ databases">
        <authorList>
            <person name="Morales-Cruz A."/>
            <person name="Amrine K.C."/>
            <person name="Cantu D."/>
        </authorList>
    </citation>
    <scope>NUCLEOTIDE SEQUENCE [LARGE SCALE GENOMIC DNA]</scope>
    <source>
        <strain evidence="3">UCRPC4</strain>
    </source>
</reference>
<feature type="compositionally biased region" description="Basic and acidic residues" evidence="1">
    <location>
        <begin position="65"/>
        <end position="123"/>
    </location>
</feature>
<dbReference type="PANTHER" id="PTHR38402:SF1">
    <property type="entry name" value="MITOCHONDRIAL OUTER MEMBRANE PROTEIN OM14"/>
    <property type="match status" value="1"/>
</dbReference>
<reference evidence="3 4" key="1">
    <citation type="submission" date="2015-05" db="EMBL/GenBank/DDBJ databases">
        <title>Distinctive expansion of gene families associated with plant cell wall degradation and secondary metabolism in the genomes of grapevine trunk pathogens.</title>
        <authorList>
            <person name="Lawrence D.P."/>
            <person name="Travadon R."/>
            <person name="Rolshausen P.E."/>
            <person name="Baumgartner K."/>
        </authorList>
    </citation>
    <scope>NUCLEOTIDE SEQUENCE [LARGE SCALE GENOMIC DNA]</scope>
    <source>
        <strain evidence="3">UCRPC4</strain>
    </source>
</reference>
<keyword evidence="2" id="KW-0472">Membrane</keyword>
<organism evidence="3 4">
    <name type="scientific">Phaeomoniella chlamydospora</name>
    <name type="common">Phaeoacremonium chlamydosporum</name>
    <dbReference type="NCBI Taxonomy" id="158046"/>
    <lineage>
        <taxon>Eukaryota</taxon>
        <taxon>Fungi</taxon>
        <taxon>Dikarya</taxon>
        <taxon>Ascomycota</taxon>
        <taxon>Pezizomycotina</taxon>
        <taxon>Eurotiomycetes</taxon>
        <taxon>Chaetothyriomycetidae</taxon>
        <taxon>Phaeomoniellales</taxon>
        <taxon>Phaeomoniellaceae</taxon>
        <taxon>Phaeomoniella</taxon>
    </lineage>
</organism>
<dbReference type="AlphaFoldDB" id="A0A0G2GWM7"/>
<sequence>MSYADAAKKGPKQSAEDLQLLSLSHAHQLTSRIISRAPAPPSIEPSESAASLVDVDSPHVQSVESDFKDATVKTETQAKRLEAEASEEAKTLREKASKAASDAKKRASTKGKESKAGAKKEWASLKENKDNPVIIGNAVIWAIGAAAIGFGAYKKHSEGKLDAKLAGITAGAVAAFAAVDYYASEWLFDNKFPKK</sequence>
<dbReference type="EMBL" id="LCWF01000022">
    <property type="protein sequence ID" value="KKY27623.1"/>
    <property type="molecule type" value="Genomic_DNA"/>
</dbReference>
<dbReference type="InterPro" id="IPR039454">
    <property type="entry name" value="OM14"/>
</dbReference>
<comment type="caution">
    <text evidence="3">The sequence shown here is derived from an EMBL/GenBank/DDBJ whole genome shotgun (WGS) entry which is preliminary data.</text>
</comment>
<dbReference type="GO" id="GO:0005741">
    <property type="term" value="C:mitochondrial outer membrane"/>
    <property type="evidence" value="ECO:0007669"/>
    <property type="project" value="InterPro"/>
</dbReference>
<keyword evidence="2" id="KW-1133">Transmembrane helix</keyword>
<dbReference type="GO" id="GO:1990593">
    <property type="term" value="F:nascent polypeptide-associated complex binding"/>
    <property type="evidence" value="ECO:0007669"/>
    <property type="project" value="InterPro"/>
</dbReference>
<feature type="transmembrane region" description="Helical" evidence="2">
    <location>
        <begin position="165"/>
        <end position="183"/>
    </location>
</feature>
<feature type="transmembrane region" description="Helical" evidence="2">
    <location>
        <begin position="134"/>
        <end position="153"/>
    </location>
</feature>
<evidence type="ECO:0000256" key="1">
    <source>
        <dbReference type="SAM" id="MobiDB-lite"/>
    </source>
</evidence>
<dbReference type="PANTHER" id="PTHR38402">
    <property type="entry name" value="MITOCHONDRIAL OUTER MEMBRANE PROTEIN OM14"/>
    <property type="match status" value="1"/>
</dbReference>
<gene>
    <name evidence="3" type="ORF">UCRPC4_g00856</name>
</gene>
<evidence type="ECO:0000313" key="3">
    <source>
        <dbReference type="EMBL" id="KKY27623.1"/>
    </source>
</evidence>
<keyword evidence="2" id="KW-0812">Transmembrane</keyword>
<name>A0A0G2GWM7_PHACM</name>
<evidence type="ECO:0000256" key="2">
    <source>
        <dbReference type="SAM" id="Phobius"/>
    </source>
</evidence>
<dbReference type="OrthoDB" id="5422928at2759"/>
<accession>A0A0G2GWM7</accession>